<sequence>LNKTFQIWDCNIEQHAWSIACGGGAVNQNFVQNSMKFKSKKCTNITQQTNTILKEWWDQVRAVDLDAEQKYVAGLEQFGPMAAGQAKGFACALKDCSNIETELSCVYEKLLTLGQTNIYEKGAAETEVCTACNSQLNPDCVAFLCQQEYTSRGFHKSFLLVKIALLAIREV</sequence>
<feature type="non-terminal residue" evidence="1">
    <location>
        <position position="1"/>
    </location>
</feature>
<dbReference type="EMBL" id="JOJR01000066">
    <property type="protein sequence ID" value="RCN47187.1"/>
    <property type="molecule type" value="Genomic_DNA"/>
</dbReference>
<evidence type="ECO:0000313" key="1">
    <source>
        <dbReference type="EMBL" id="RCN47187.1"/>
    </source>
</evidence>
<evidence type="ECO:0008006" key="3">
    <source>
        <dbReference type="Google" id="ProtNLM"/>
    </source>
</evidence>
<keyword evidence="2" id="KW-1185">Reference proteome</keyword>
<evidence type="ECO:0000313" key="2">
    <source>
        <dbReference type="Proteomes" id="UP000252519"/>
    </source>
</evidence>
<dbReference type="STRING" id="29170.A0A368GW28"/>
<proteinExistence type="predicted"/>
<accession>A0A368GW28</accession>
<gene>
    <name evidence="1" type="ORF">ANCCAN_06764</name>
</gene>
<organism evidence="1 2">
    <name type="scientific">Ancylostoma caninum</name>
    <name type="common">Dog hookworm</name>
    <dbReference type="NCBI Taxonomy" id="29170"/>
    <lineage>
        <taxon>Eukaryota</taxon>
        <taxon>Metazoa</taxon>
        <taxon>Ecdysozoa</taxon>
        <taxon>Nematoda</taxon>
        <taxon>Chromadorea</taxon>
        <taxon>Rhabditida</taxon>
        <taxon>Rhabditina</taxon>
        <taxon>Rhabditomorpha</taxon>
        <taxon>Strongyloidea</taxon>
        <taxon>Ancylostomatidae</taxon>
        <taxon>Ancylostomatinae</taxon>
        <taxon>Ancylostoma</taxon>
    </lineage>
</organism>
<dbReference type="Gene3D" id="3.40.33.10">
    <property type="entry name" value="CAP"/>
    <property type="match status" value="1"/>
</dbReference>
<protein>
    <recommendedName>
        <fullName evidence="3">SCP domain-containing protein</fullName>
    </recommendedName>
</protein>
<reference evidence="1 2" key="1">
    <citation type="submission" date="2014-10" db="EMBL/GenBank/DDBJ databases">
        <title>Draft genome of the hookworm Ancylostoma caninum.</title>
        <authorList>
            <person name="Mitreva M."/>
        </authorList>
    </citation>
    <scope>NUCLEOTIDE SEQUENCE [LARGE SCALE GENOMIC DNA]</scope>
    <source>
        <strain evidence="1 2">Baltimore</strain>
    </source>
</reference>
<dbReference type="Proteomes" id="UP000252519">
    <property type="component" value="Unassembled WGS sequence"/>
</dbReference>
<dbReference type="InterPro" id="IPR035940">
    <property type="entry name" value="CAP_sf"/>
</dbReference>
<name>A0A368GW28_ANCCA</name>
<dbReference type="AlphaFoldDB" id="A0A368GW28"/>
<comment type="caution">
    <text evidence="1">The sequence shown here is derived from an EMBL/GenBank/DDBJ whole genome shotgun (WGS) entry which is preliminary data.</text>
</comment>